<keyword evidence="7 14" id="KW-0460">Magnesium</keyword>
<dbReference type="FunFam" id="3.40.50.1000:FF:000014">
    <property type="entry name" value="Phospholipid-transporting ATPase"/>
    <property type="match status" value="1"/>
</dbReference>
<sequence length="1053" mass="121697">MHHWRMKSQCQNTCPKYSDFHKTYEINHDHCRIIHFNDKEQPKSKSNRVITAKYGVLSFLPLFCIEQFRHFPNQYYTFIAILQQIPDVSPVGRFTTIIPLGFVFFISAIISIIKDVIINIRDHKINFTRVEVLRNGILVQEKWSDIGVGDILKIKKNDIFPADLILLSSSELYGTCYVETFNLDNETNLKIRQCLQETLYCKELQDLINLNGFIECELPNKLLYTFLGRLTLMNNSSIPLDNKQFLHRGSILRNTNWIYGVVIYTGEETKLMLNKTVNSLKKSTMDRFLNSQLKTVFLLIILLSLVCAICNTLWTKKNFKNHWYLELKDADSYTLFLQFISFFIIFHNTIPVSLQVYVRVVRLLQAWFIKNDIDMYHEENNSPAMVKSPNLNFELGKVKYIFSDTTGTLTKNVMQLKHCSIAGELYYEGSRNKIIKNMKNHSRRSYILEFFRILLTCQTVVSERFQYAGGIVNNSISPDELALVTGSQKFGFTCLTRCPNSVTIKTLDLEEHYEILNIIEFTNSRKRMSVIVRTSDSKIKLYCKGADTAIFKCLSKIEEKYKNQTIVHLNNFARAGYRTLCFAYVNISEKFYEKWKEEYLKASCVLINREAAKNKVAEKIERKLKLIGVTAIRNKLQDHVPKTIEALMSAGIKIWLLTGDKQETAINIGLSSRLITQNGPIIIFNKSKLMDLKLAVRKNTHSRDYLFNKNNCTLVINGQLLEHALSNDIKMDFLKLCVNFKSVIVCRISATQKAEVVDLITNYTNEVTLAIGDESNDIPMFNKATIGIGVIGLEGLQASNSSDYSISQFKYLSKLLFVHGASNYKRISMMIYFCYYKSVCFFTLQLWFAMYSAWSGQILFDRWSFCAYNVLYTAIPPLIIGLFLNTYSADKRLKNPQLYMPTKNIFNYKIFWVWIVVAVFHSMFIFWICLLFMKHEVIWTQGIVSDYSVLGNAIYTSSLVIVCLKAELHTQSWSFVVHLTTLISILSWISFIIVNNQLKKILLIFSASIDLSEIILTSSIFWIALIFTTSVIFITDLAAITIKRTLCNNYEIK</sequence>
<dbReference type="GO" id="GO:0005802">
    <property type="term" value="C:trans-Golgi network"/>
    <property type="evidence" value="ECO:0007669"/>
    <property type="project" value="TreeGrafter"/>
</dbReference>
<reference evidence="19" key="1">
    <citation type="submission" date="2025-08" db="UniProtKB">
        <authorList>
            <consortium name="RefSeq"/>
        </authorList>
    </citation>
    <scope>IDENTIFICATION</scope>
    <source>
        <tissue evidence="19">Whole body</tissue>
    </source>
</reference>
<evidence type="ECO:0000256" key="15">
    <source>
        <dbReference type="RuleBase" id="RU362033"/>
    </source>
</evidence>
<dbReference type="AlphaFoldDB" id="A0A8B8FHR3"/>
<feature type="transmembrane region" description="Helical" evidence="15">
    <location>
        <begin position="91"/>
        <end position="113"/>
    </location>
</feature>
<dbReference type="PRINTS" id="PR00119">
    <property type="entry name" value="CATATPASE"/>
</dbReference>
<feature type="transmembrane region" description="Helical" evidence="15">
    <location>
        <begin position="54"/>
        <end position="71"/>
    </location>
</feature>
<dbReference type="GeneID" id="112683419"/>
<evidence type="ECO:0000256" key="1">
    <source>
        <dbReference type="ARBA" id="ARBA00004141"/>
    </source>
</evidence>
<feature type="transmembrane region" description="Helical" evidence="15">
    <location>
        <begin position="976"/>
        <end position="994"/>
    </location>
</feature>
<dbReference type="GO" id="GO:0000287">
    <property type="term" value="F:magnesium ion binding"/>
    <property type="evidence" value="ECO:0007669"/>
    <property type="project" value="UniProtKB-UniRule"/>
</dbReference>
<feature type="binding site" evidence="13">
    <location>
        <position position="406"/>
    </location>
    <ligand>
        <name>ATP</name>
        <dbReference type="ChEBI" id="CHEBI:30616"/>
    </ligand>
</feature>
<feature type="transmembrane region" description="Helical" evidence="15">
    <location>
        <begin position="829"/>
        <end position="850"/>
    </location>
</feature>
<dbReference type="SUPFAM" id="SSF81653">
    <property type="entry name" value="Calcium ATPase, transduction domain A"/>
    <property type="match status" value="1"/>
</dbReference>
<evidence type="ECO:0000256" key="8">
    <source>
        <dbReference type="ARBA" id="ARBA00022967"/>
    </source>
</evidence>
<dbReference type="GO" id="GO:0005886">
    <property type="term" value="C:plasma membrane"/>
    <property type="evidence" value="ECO:0007669"/>
    <property type="project" value="TreeGrafter"/>
</dbReference>
<gene>
    <name evidence="19" type="primary">LOC112683419</name>
</gene>
<dbReference type="InterPro" id="IPR023299">
    <property type="entry name" value="ATPase_P-typ_cyto_dom_N"/>
</dbReference>
<evidence type="ECO:0000256" key="14">
    <source>
        <dbReference type="PIRSR" id="PIRSR606539-3"/>
    </source>
</evidence>
<evidence type="ECO:0000313" key="19">
    <source>
        <dbReference type="RefSeq" id="XP_025410243.1"/>
    </source>
</evidence>
<protein>
    <recommendedName>
        <fullName evidence="15">Phospholipid-transporting ATPase</fullName>
        <ecNumber evidence="15">7.6.2.1</ecNumber>
    </recommendedName>
</protein>
<feature type="transmembrane region" description="Helical" evidence="15">
    <location>
        <begin position="295"/>
        <end position="315"/>
    </location>
</feature>
<feature type="binding site" evidence="13">
    <location>
        <position position="660"/>
    </location>
    <ligand>
        <name>ATP</name>
        <dbReference type="ChEBI" id="CHEBI:30616"/>
    </ligand>
</feature>
<dbReference type="GO" id="GO:0045332">
    <property type="term" value="P:phospholipid translocation"/>
    <property type="evidence" value="ECO:0007669"/>
    <property type="project" value="TreeGrafter"/>
</dbReference>
<feature type="transmembrane region" description="Helical" evidence="15">
    <location>
        <begin position="1014"/>
        <end position="1034"/>
    </location>
</feature>
<evidence type="ECO:0000259" key="17">
    <source>
        <dbReference type="Pfam" id="PF16212"/>
    </source>
</evidence>
<dbReference type="Pfam" id="PF16212">
    <property type="entry name" value="PhoLip_ATPase_C"/>
    <property type="match status" value="1"/>
</dbReference>
<dbReference type="PANTHER" id="PTHR24092">
    <property type="entry name" value="PROBABLE PHOSPHOLIPID-TRANSPORTING ATPASE"/>
    <property type="match status" value="1"/>
</dbReference>
<keyword evidence="9 15" id="KW-1133">Transmembrane helix</keyword>
<evidence type="ECO:0000256" key="10">
    <source>
        <dbReference type="ARBA" id="ARBA00023136"/>
    </source>
</evidence>
<evidence type="ECO:0000256" key="7">
    <source>
        <dbReference type="ARBA" id="ARBA00022842"/>
    </source>
</evidence>
<dbReference type="OrthoDB" id="377733at2759"/>
<dbReference type="Gene3D" id="3.40.50.1000">
    <property type="entry name" value="HAD superfamily/HAD-like"/>
    <property type="match status" value="1"/>
</dbReference>
<evidence type="ECO:0000256" key="11">
    <source>
        <dbReference type="ARBA" id="ARBA00034036"/>
    </source>
</evidence>
<keyword evidence="5 13" id="KW-0547">Nucleotide-binding</keyword>
<organism evidence="18 19">
    <name type="scientific">Sipha flava</name>
    <name type="common">yellow sugarcane aphid</name>
    <dbReference type="NCBI Taxonomy" id="143950"/>
    <lineage>
        <taxon>Eukaryota</taxon>
        <taxon>Metazoa</taxon>
        <taxon>Ecdysozoa</taxon>
        <taxon>Arthropoda</taxon>
        <taxon>Hexapoda</taxon>
        <taxon>Insecta</taxon>
        <taxon>Pterygota</taxon>
        <taxon>Neoptera</taxon>
        <taxon>Paraneoptera</taxon>
        <taxon>Hemiptera</taxon>
        <taxon>Sternorrhyncha</taxon>
        <taxon>Aphidomorpha</taxon>
        <taxon>Aphidoidea</taxon>
        <taxon>Aphididae</taxon>
        <taxon>Sipha</taxon>
    </lineage>
</organism>
<feature type="binding site" evidence="13">
    <location>
        <position position="659"/>
    </location>
    <ligand>
        <name>ATP</name>
        <dbReference type="ChEBI" id="CHEBI:30616"/>
    </ligand>
</feature>
<evidence type="ECO:0000256" key="2">
    <source>
        <dbReference type="ARBA" id="ARBA00008109"/>
    </source>
</evidence>
<feature type="domain" description="P-type ATPase N-terminal" evidence="16">
    <location>
        <begin position="34"/>
        <end position="97"/>
    </location>
</feature>
<comment type="similarity">
    <text evidence="2 15">Belongs to the cation transport ATPase (P-type) (TC 3.A.3) family. Type IV subfamily.</text>
</comment>
<dbReference type="Gene3D" id="3.40.1110.10">
    <property type="entry name" value="Calcium-transporting ATPase, cytoplasmic domain N"/>
    <property type="match status" value="1"/>
</dbReference>
<evidence type="ECO:0000259" key="16">
    <source>
        <dbReference type="Pfam" id="PF16209"/>
    </source>
</evidence>
<keyword evidence="8 15" id="KW-1278">Translocase</keyword>
<comment type="subcellular location">
    <subcellularLocation>
        <location evidence="1 15">Membrane</location>
        <topology evidence="1 15">Multi-pass membrane protein</topology>
    </subcellularLocation>
</comment>
<feature type="binding site" evidence="13">
    <location>
        <position position="777"/>
    </location>
    <ligand>
        <name>ATP</name>
        <dbReference type="ChEBI" id="CHEBI:30616"/>
    </ligand>
</feature>
<dbReference type="SUPFAM" id="SSF81660">
    <property type="entry name" value="Metal cation-transporting ATPase, ATP-binding domain N"/>
    <property type="match status" value="1"/>
</dbReference>
<feature type="binding site" evidence="14">
    <location>
        <position position="773"/>
    </location>
    <ligand>
        <name>Mg(2+)</name>
        <dbReference type="ChEBI" id="CHEBI:18420"/>
    </ligand>
</feature>
<evidence type="ECO:0000256" key="3">
    <source>
        <dbReference type="ARBA" id="ARBA00022692"/>
    </source>
</evidence>
<feature type="binding site" evidence="13">
    <location>
        <position position="776"/>
    </location>
    <ligand>
        <name>ATP</name>
        <dbReference type="ChEBI" id="CHEBI:30616"/>
    </ligand>
</feature>
<feature type="binding site" evidence="13">
    <location>
        <position position="480"/>
    </location>
    <ligand>
        <name>ATP</name>
        <dbReference type="ChEBI" id="CHEBI:30616"/>
    </ligand>
</feature>
<dbReference type="InterPro" id="IPR001757">
    <property type="entry name" value="P_typ_ATPase"/>
</dbReference>
<feature type="binding site" evidence="13">
    <location>
        <position position="753"/>
    </location>
    <ligand>
        <name>ATP</name>
        <dbReference type="ChEBI" id="CHEBI:30616"/>
    </ligand>
</feature>
<feature type="active site" description="4-aspartylphosphate intermediate" evidence="12">
    <location>
        <position position="404"/>
    </location>
</feature>
<dbReference type="GO" id="GO:0016887">
    <property type="term" value="F:ATP hydrolysis activity"/>
    <property type="evidence" value="ECO:0007669"/>
    <property type="project" value="InterPro"/>
</dbReference>
<feature type="transmembrane region" description="Helical" evidence="15">
    <location>
        <begin position="945"/>
        <end position="964"/>
    </location>
</feature>
<keyword evidence="10 15" id="KW-0472">Membrane</keyword>
<dbReference type="InterPro" id="IPR006539">
    <property type="entry name" value="P-type_ATPase_IV"/>
</dbReference>
<feature type="binding site" evidence="14">
    <location>
        <position position="406"/>
    </location>
    <ligand>
        <name>Mg(2+)</name>
        <dbReference type="ChEBI" id="CHEBI:18420"/>
    </ligand>
</feature>
<dbReference type="InterPro" id="IPR036412">
    <property type="entry name" value="HAD-like_sf"/>
</dbReference>
<keyword evidence="3 15" id="KW-0812">Transmembrane</keyword>
<dbReference type="InterPro" id="IPR023298">
    <property type="entry name" value="ATPase_P-typ_TM_dom_sf"/>
</dbReference>
<evidence type="ECO:0000313" key="18">
    <source>
        <dbReference type="Proteomes" id="UP000694846"/>
    </source>
</evidence>
<evidence type="ECO:0000256" key="4">
    <source>
        <dbReference type="ARBA" id="ARBA00022723"/>
    </source>
</evidence>
<dbReference type="Pfam" id="PF13246">
    <property type="entry name" value="Cation_ATPase"/>
    <property type="match status" value="1"/>
</dbReference>
<dbReference type="InterPro" id="IPR032630">
    <property type="entry name" value="P_typ_ATPase_c"/>
</dbReference>
<dbReference type="InterPro" id="IPR023214">
    <property type="entry name" value="HAD_sf"/>
</dbReference>
<dbReference type="Pfam" id="PF16209">
    <property type="entry name" value="PhoLip_ATPase_N"/>
    <property type="match status" value="1"/>
</dbReference>
<dbReference type="InterPro" id="IPR032631">
    <property type="entry name" value="P-type_ATPase_N"/>
</dbReference>
<keyword evidence="4 14" id="KW-0479">Metal-binding</keyword>
<dbReference type="Gene3D" id="2.70.150.10">
    <property type="entry name" value="Calcium-transporting ATPase, cytoplasmic transduction domain A"/>
    <property type="match status" value="1"/>
</dbReference>
<dbReference type="NCBIfam" id="TIGR01652">
    <property type="entry name" value="ATPase-Plipid"/>
    <property type="match status" value="1"/>
</dbReference>
<dbReference type="PANTHER" id="PTHR24092:SF150">
    <property type="entry name" value="PHOSPHOLIPID-TRANSPORTING ATPASE"/>
    <property type="match status" value="1"/>
</dbReference>
<feature type="binding site" evidence="14">
    <location>
        <position position="777"/>
    </location>
    <ligand>
        <name>Mg(2+)</name>
        <dbReference type="ChEBI" id="CHEBI:18420"/>
    </ligand>
</feature>
<accession>A0A8B8FHR3</accession>
<dbReference type="GO" id="GO:0005524">
    <property type="term" value="F:ATP binding"/>
    <property type="evidence" value="ECO:0007669"/>
    <property type="project" value="UniProtKB-UniRule"/>
</dbReference>
<dbReference type="InterPro" id="IPR008250">
    <property type="entry name" value="ATPase_P-typ_transduc_dom_A_sf"/>
</dbReference>
<comment type="catalytic activity">
    <reaction evidence="11 15">
        <text>ATP + H2O + phospholipidSide 1 = ADP + phosphate + phospholipidSide 2.</text>
        <dbReference type="EC" id="7.6.2.1"/>
    </reaction>
</comment>
<feature type="domain" description="P-type ATPase C-terminal" evidence="17">
    <location>
        <begin position="800"/>
        <end position="1047"/>
    </location>
</feature>
<name>A0A8B8FHR3_9HEMI</name>
<dbReference type="SUPFAM" id="SSF56784">
    <property type="entry name" value="HAD-like"/>
    <property type="match status" value="1"/>
</dbReference>
<dbReference type="Proteomes" id="UP000694846">
    <property type="component" value="Unplaced"/>
</dbReference>
<feature type="binding site" evidence="13">
    <location>
        <position position="747"/>
    </location>
    <ligand>
        <name>ATP</name>
        <dbReference type="ChEBI" id="CHEBI:30616"/>
    </ligand>
</feature>
<feature type="transmembrane region" description="Helical" evidence="15">
    <location>
        <begin position="910"/>
        <end position="933"/>
    </location>
</feature>
<feature type="transmembrane region" description="Helical" evidence="15">
    <location>
        <begin position="335"/>
        <end position="358"/>
    </location>
</feature>
<dbReference type="EC" id="7.6.2.1" evidence="15"/>
<feature type="transmembrane region" description="Helical" evidence="15">
    <location>
        <begin position="870"/>
        <end position="889"/>
    </location>
</feature>
<proteinExistence type="inferred from homology"/>
<feature type="binding site" evidence="13">
    <location>
        <position position="658"/>
    </location>
    <ligand>
        <name>ATP</name>
        <dbReference type="ChEBI" id="CHEBI:30616"/>
    </ligand>
</feature>
<dbReference type="GO" id="GO:0140326">
    <property type="term" value="F:ATPase-coupled intramembrane lipid transporter activity"/>
    <property type="evidence" value="ECO:0007669"/>
    <property type="project" value="UniProtKB-EC"/>
</dbReference>
<feature type="binding site" evidence="13">
    <location>
        <position position="404"/>
    </location>
    <ligand>
        <name>ATP</name>
        <dbReference type="ChEBI" id="CHEBI:30616"/>
    </ligand>
</feature>
<dbReference type="SUPFAM" id="SSF81665">
    <property type="entry name" value="Calcium ATPase, transmembrane domain M"/>
    <property type="match status" value="1"/>
</dbReference>
<feature type="binding site" evidence="13">
    <location>
        <position position="521"/>
    </location>
    <ligand>
        <name>ATP</name>
        <dbReference type="ChEBI" id="CHEBI:30616"/>
    </ligand>
</feature>
<dbReference type="RefSeq" id="XP_025410243.1">
    <property type="nucleotide sequence ID" value="XM_025554458.1"/>
</dbReference>
<evidence type="ECO:0000256" key="5">
    <source>
        <dbReference type="ARBA" id="ARBA00022741"/>
    </source>
</evidence>
<keyword evidence="18" id="KW-1185">Reference proteome</keyword>
<evidence type="ECO:0000256" key="9">
    <source>
        <dbReference type="ARBA" id="ARBA00022989"/>
    </source>
</evidence>
<evidence type="ECO:0000256" key="13">
    <source>
        <dbReference type="PIRSR" id="PIRSR606539-2"/>
    </source>
</evidence>
<evidence type="ECO:0000256" key="6">
    <source>
        <dbReference type="ARBA" id="ARBA00022840"/>
    </source>
</evidence>
<feature type="binding site" evidence="13">
    <location>
        <position position="578"/>
    </location>
    <ligand>
        <name>ATP</name>
        <dbReference type="ChEBI" id="CHEBI:30616"/>
    </ligand>
</feature>
<comment type="cofactor">
    <cofactor evidence="14">
        <name>Mg(2+)</name>
        <dbReference type="ChEBI" id="CHEBI:18420"/>
    </cofactor>
</comment>
<evidence type="ECO:0000256" key="12">
    <source>
        <dbReference type="PIRSR" id="PIRSR606539-1"/>
    </source>
</evidence>
<keyword evidence="6 13" id="KW-0067">ATP-binding</keyword>
<dbReference type="NCBIfam" id="TIGR01494">
    <property type="entry name" value="ATPase_P-type"/>
    <property type="match status" value="1"/>
</dbReference>
<feature type="binding site" evidence="13">
    <location>
        <position position="544"/>
    </location>
    <ligand>
        <name>ATP</name>
        <dbReference type="ChEBI" id="CHEBI:30616"/>
    </ligand>
</feature>
<feature type="binding site" evidence="14">
    <location>
        <position position="404"/>
    </location>
    <ligand>
        <name>Mg(2+)</name>
        <dbReference type="ChEBI" id="CHEBI:18420"/>
    </ligand>
</feature>